<comment type="subcellular location">
    <subcellularLocation>
        <location evidence="1">Cell membrane</location>
        <topology evidence="1">Multi-pass membrane protein</topology>
    </subcellularLocation>
</comment>
<dbReference type="PANTHER" id="PTHR21716:SF53">
    <property type="entry name" value="PERMEASE PERM-RELATED"/>
    <property type="match status" value="1"/>
</dbReference>
<dbReference type="InterPro" id="IPR002549">
    <property type="entry name" value="AI-2E-like"/>
</dbReference>
<accession>A0ABZ3CAW8</accession>
<evidence type="ECO:0000256" key="7">
    <source>
        <dbReference type="ARBA" id="ARBA00023136"/>
    </source>
</evidence>
<feature type="transmembrane region" description="Helical" evidence="8">
    <location>
        <begin position="142"/>
        <end position="164"/>
    </location>
</feature>
<keyword evidence="10" id="KW-1185">Reference proteome</keyword>
<evidence type="ECO:0000256" key="2">
    <source>
        <dbReference type="ARBA" id="ARBA00009773"/>
    </source>
</evidence>
<gene>
    <name evidence="9" type="ORF">PCC79_03450</name>
</gene>
<evidence type="ECO:0000256" key="1">
    <source>
        <dbReference type="ARBA" id="ARBA00004651"/>
    </source>
</evidence>
<feature type="transmembrane region" description="Helical" evidence="8">
    <location>
        <begin position="281"/>
        <end position="311"/>
    </location>
</feature>
<dbReference type="Proteomes" id="UP001434337">
    <property type="component" value="Chromosome"/>
</dbReference>
<dbReference type="Pfam" id="PF01594">
    <property type="entry name" value="AI-2E_transport"/>
    <property type="match status" value="1"/>
</dbReference>
<evidence type="ECO:0000256" key="5">
    <source>
        <dbReference type="ARBA" id="ARBA00022692"/>
    </source>
</evidence>
<dbReference type="PANTHER" id="PTHR21716">
    <property type="entry name" value="TRANSMEMBRANE PROTEIN"/>
    <property type="match status" value="1"/>
</dbReference>
<sequence length="403" mass="41930">MSLLATLGRLLATPATQPAPPAVAPQPVVVEAPAEPTPTPVPLEPHVPAGLTIATGYVVRLLVLGVGVVAAYLVLGYFSAITVPVAIAILLTAMFHPLTALLKRAGWPPALASITSLLAMLVIVVGLFVFVGQQVISEWPTLVTQATAGFQTFLTWVGSLPFGINEAQLLEWFNQGVAWLQTQASTVASTAVQVGGQFGSFVAGLATALVVMFFFSYQGRRIFEAIIGLLVPRVYRGPADRAALRGWTSLVAYMRSAVIVAAVDAAGVALVAFLLDVPLVAALFALTFFLSFIPIVGAVTAGAFAVALALVTHGWVSAVIMLGGVIVVMQLESTFLQPLVMGSAVNIHPLGVLLGIIAGGVVTGILGALLAIPVLAFTVAFVRALRNPEERDRPQPGPVATRP</sequence>
<feature type="transmembrane region" description="Helical" evidence="8">
    <location>
        <begin position="49"/>
        <end position="74"/>
    </location>
</feature>
<evidence type="ECO:0000256" key="6">
    <source>
        <dbReference type="ARBA" id="ARBA00022989"/>
    </source>
</evidence>
<evidence type="ECO:0000256" key="4">
    <source>
        <dbReference type="ARBA" id="ARBA00022475"/>
    </source>
</evidence>
<feature type="transmembrane region" description="Helical" evidence="8">
    <location>
        <begin position="198"/>
        <end position="217"/>
    </location>
</feature>
<feature type="transmembrane region" description="Helical" evidence="8">
    <location>
        <begin position="81"/>
        <end position="98"/>
    </location>
</feature>
<evidence type="ECO:0000313" key="9">
    <source>
        <dbReference type="EMBL" id="WZW99266.1"/>
    </source>
</evidence>
<keyword evidence="6 8" id="KW-1133">Transmembrane helix</keyword>
<evidence type="ECO:0000256" key="8">
    <source>
        <dbReference type="SAM" id="Phobius"/>
    </source>
</evidence>
<dbReference type="RefSeq" id="WP_342373007.1">
    <property type="nucleotide sequence ID" value="NZ_CP115965.1"/>
</dbReference>
<keyword evidence="3" id="KW-0813">Transport</keyword>
<comment type="similarity">
    <text evidence="2">Belongs to the autoinducer-2 exporter (AI-2E) (TC 2.A.86) family.</text>
</comment>
<feature type="transmembrane region" description="Helical" evidence="8">
    <location>
        <begin position="352"/>
        <end position="385"/>
    </location>
</feature>
<dbReference type="EMBL" id="CP115965">
    <property type="protein sequence ID" value="WZW99266.1"/>
    <property type="molecule type" value="Genomic_DNA"/>
</dbReference>
<protein>
    <submittedName>
        <fullName evidence="9">AI-2E family transporter</fullName>
    </submittedName>
</protein>
<feature type="transmembrane region" description="Helical" evidence="8">
    <location>
        <begin position="110"/>
        <end position="130"/>
    </location>
</feature>
<proteinExistence type="inferred from homology"/>
<evidence type="ECO:0000313" key="10">
    <source>
        <dbReference type="Proteomes" id="UP001434337"/>
    </source>
</evidence>
<keyword evidence="5 8" id="KW-0812">Transmembrane</keyword>
<evidence type="ECO:0000256" key="3">
    <source>
        <dbReference type="ARBA" id="ARBA00022448"/>
    </source>
</evidence>
<organism evidence="9 10">
    <name type="scientific">Propioniciclava soli</name>
    <dbReference type="NCBI Taxonomy" id="2775081"/>
    <lineage>
        <taxon>Bacteria</taxon>
        <taxon>Bacillati</taxon>
        <taxon>Actinomycetota</taxon>
        <taxon>Actinomycetes</taxon>
        <taxon>Propionibacteriales</taxon>
        <taxon>Propionibacteriaceae</taxon>
        <taxon>Propioniciclava</taxon>
    </lineage>
</organism>
<name>A0ABZ3CAW8_9ACTN</name>
<keyword evidence="4" id="KW-1003">Cell membrane</keyword>
<keyword evidence="7 8" id="KW-0472">Membrane</keyword>
<reference evidence="9 10" key="1">
    <citation type="journal article" date="2023" name="Environ Microbiome">
        <title>A coral-associated actinobacterium mitigates coral bleaching under heat stress.</title>
        <authorList>
            <person name="Li J."/>
            <person name="Zou Y."/>
            <person name="Li Q."/>
            <person name="Zhang J."/>
            <person name="Bourne D.G."/>
            <person name="Lyu Y."/>
            <person name="Liu C."/>
            <person name="Zhang S."/>
        </authorList>
    </citation>
    <scope>NUCLEOTIDE SEQUENCE [LARGE SCALE GENOMIC DNA]</scope>
    <source>
        <strain evidence="9 10">SCSIO 13291</strain>
    </source>
</reference>
<feature type="transmembrane region" description="Helical" evidence="8">
    <location>
        <begin position="250"/>
        <end position="275"/>
    </location>
</feature>